<dbReference type="InterPro" id="IPR036691">
    <property type="entry name" value="Endo/exonu/phosph_ase_sf"/>
</dbReference>
<dbReference type="PANTHER" id="PTHR31635">
    <property type="entry name" value="REVERSE TRANSCRIPTASE DOMAIN-CONTAINING PROTEIN-RELATED"/>
    <property type="match status" value="1"/>
</dbReference>
<dbReference type="OMA" id="ENYWIME"/>
<dbReference type="AlphaFoldDB" id="A0A151QW95"/>
<gene>
    <name evidence="2" type="ORF">KK1_044510</name>
</gene>
<evidence type="ECO:0000313" key="2">
    <source>
        <dbReference type="EMBL" id="KYP34523.1"/>
    </source>
</evidence>
<dbReference type="EMBL" id="KQ484573">
    <property type="protein sequence ID" value="KYP34523.1"/>
    <property type="molecule type" value="Genomic_DNA"/>
</dbReference>
<feature type="domain" description="Reverse transcriptase" evidence="1">
    <location>
        <begin position="174"/>
        <end position="384"/>
    </location>
</feature>
<proteinExistence type="predicted"/>
<accession>A0A151QW95</accession>
<dbReference type="Gene3D" id="3.60.10.10">
    <property type="entry name" value="Endonuclease/exonuclease/phosphatase"/>
    <property type="match status" value="1"/>
</dbReference>
<dbReference type="Gramene" id="C.cajan_43897.t">
    <property type="protein sequence ID" value="C.cajan_43897.t"/>
    <property type="gene ID" value="C.cajan_43897"/>
</dbReference>
<dbReference type="InterPro" id="IPR000477">
    <property type="entry name" value="RT_dom"/>
</dbReference>
<dbReference type="CDD" id="cd01650">
    <property type="entry name" value="RT_nLTR_like"/>
    <property type="match status" value="1"/>
</dbReference>
<dbReference type="STRING" id="3821.A0A151QW95"/>
<dbReference type="InterPro" id="IPR043502">
    <property type="entry name" value="DNA/RNA_pol_sf"/>
</dbReference>
<name>A0A151QW95_CAJCA</name>
<protein>
    <submittedName>
        <fullName evidence="2">Transposon TX1 uncharacterized</fullName>
    </submittedName>
</protein>
<dbReference type="Pfam" id="PF00078">
    <property type="entry name" value="RVT_1"/>
    <property type="match status" value="1"/>
</dbReference>
<dbReference type="SUPFAM" id="SSF56672">
    <property type="entry name" value="DNA/RNA polymerases"/>
    <property type="match status" value="1"/>
</dbReference>
<dbReference type="PANTHER" id="PTHR31635:SF196">
    <property type="entry name" value="REVERSE TRANSCRIPTASE DOMAIN-CONTAINING PROTEIN-RELATED"/>
    <property type="match status" value="1"/>
</dbReference>
<organism evidence="2 3">
    <name type="scientific">Cajanus cajan</name>
    <name type="common">Pigeon pea</name>
    <name type="synonym">Cajanus indicus</name>
    <dbReference type="NCBI Taxonomy" id="3821"/>
    <lineage>
        <taxon>Eukaryota</taxon>
        <taxon>Viridiplantae</taxon>
        <taxon>Streptophyta</taxon>
        <taxon>Embryophyta</taxon>
        <taxon>Tracheophyta</taxon>
        <taxon>Spermatophyta</taxon>
        <taxon>Magnoliopsida</taxon>
        <taxon>eudicotyledons</taxon>
        <taxon>Gunneridae</taxon>
        <taxon>Pentapetalae</taxon>
        <taxon>rosids</taxon>
        <taxon>fabids</taxon>
        <taxon>Fabales</taxon>
        <taxon>Fabaceae</taxon>
        <taxon>Papilionoideae</taxon>
        <taxon>50 kb inversion clade</taxon>
        <taxon>NPAAA clade</taxon>
        <taxon>indigoferoid/millettioid clade</taxon>
        <taxon>Phaseoleae</taxon>
        <taxon>Cajanus</taxon>
    </lineage>
</organism>
<keyword evidence="3" id="KW-1185">Reference proteome</keyword>
<reference evidence="2" key="1">
    <citation type="journal article" date="2012" name="Nat. Biotechnol.">
        <title>Draft genome sequence of pigeonpea (Cajanus cajan), an orphan legume crop of resource-poor farmers.</title>
        <authorList>
            <person name="Varshney R.K."/>
            <person name="Chen W."/>
            <person name="Li Y."/>
            <person name="Bharti A.K."/>
            <person name="Saxena R.K."/>
            <person name="Schlueter J.A."/>
            <person name="Donoghue M.T."/>
            <person name="Azam S."/>
            <person name="Fan G."/>
            <person name="Whaley A.M."/>
            <person name="Farmer A.D."/>
            <person name="Sheridan J."/>
            <person name="Iwata A."/>
            <person name="Tuteja R."/>
            <person name="Penmetsa R.V."/>
            <person name="Wu W."/>
            <person name="Upadhyaya H.D."/>
            <person name="Yang S.P."/>
            <person name="Shah T."/>
            <person name="Saxena K.B."/>
            <person name="Michael T."/>
            <person name="McCombie W.R."/>
            <person name="Yang B."/>
            <person name="Zhang G."/>
            <person name="Yang H."/>
            <person name="Wang J."/>
            <person name="Spillane C."/>
            <person name="Cook D.R."/>
            <person name="May G.D."/>
            <person name="Xu X."/>
            <person name="Jackson S.A."/>
        </authorList>
    </citation>
    <scope>NUCLEOTIDE SEQUENCE [LARGE SCALE GENOMIC DNA]</scope>
</reference>
<sequence length="384" mass="44297">MGELIQRKTNGRNNLWCVVGDFNNTRSLAERQGVATENTDVGECAEFNKFISDMEMEDLPLAGRAFTWYRPNGKSRSKLDRFLVNQQWSQTSPNCTQYVLNRDISDHCLILLKDVNIDWGPKPFRIYNHWLVDNSFRQVVEKGWADGPTQGWGAFILKEKLKTVKKKIKEWKVQHNNYGRIKSKDGDATFTLIPKKNDPIHVNDFRPIPLVGVMYKIMAQLLANRLKRVLEGVIDQSQGVFLGGRSILHSPLVANKVIDEVKRRKKKCMFFKVDFEKAYDSVSWEYLFYMFKRLGFFPKWVGWMKECLKSSQSSILINGSPSTEFQLQKGLRQGDPLAPFLFVVAVEGLAGLMRNAVTKDMFEIKLKLICCNMQTILFLLVKHP</sequence>
<dbReference type="Proteomes" id="UP000075243">
    <property type="component" value="Unassembled WGS sequence"/>
</dbReference>
<dbReference type="PROSITE" id="PS50878">
    <property type="entry name" value="RT_POL"/>
    <property type="match status" value="1"/>
</dbReference>
<dbReference type="SUPFAM" id="SSF56219">
    <property type="entry name" value="DNase I-like"/>
    <property type="match status" value="1"/>
</dbReference>
<evidence type="ECO:0000259" key="1">
    <source>
        <dbReference type="PROSITE" id="PS50878"/>
    </source>
</evidence>
<evidence type="ECO:0000313" key="3">
    <source>
        <dbReference type="Proteomes" id="UP000075243"/>
    </source>
</evidence>